<comment type="caution">
    <text evidence="2">The sequence shown here is derived from an EMBL/GenBank/DDBJ whole genome shotgun (WGS) entry which is preliminary data.</text>
</comment>
<keyword evidence="1" id="KW-1133">Transmembrane helix</keyword>
<name>A0A420AYC7_SPHD1</name>
<dbReference type="EMBL" id="RAPY01000003">
    <property type="protein sequence ID" value="RKE49534.1"/>
    <property type="molecule type" value="Genomic_DNA"/>
</dbReference>
<sequence length="92" mass="10438">MPANKKYLSSPLQRFLKITAGFIGGYVVMLSFHVLLTNIFEKRDVVMTAGFTGYLLWAVLMLLAFLSKSGWKIWGIYLLLAAVFSLPYLLKM</sequence>
<reference evidence="2 3" key="1">
    <citation type="submission" date="2018-09" db="EMBL/GenBank/DDBJ databases">
        <title>Genomic Encyclopedia of Type Strains, Phase III (KMG-III): the genomes of soil and plant-associated and newly described type strains.</title>
        <authorList>
            <person name="Whitman W."/>
        </authorList>
    </citation>
    <scope>NUCLEOTIDE SEQUENCE [LARGE SCALE GENOMIC DNA]</scope>
    <source>
        <strain evidence="2 3">CECT 7938</strain>
    </source>
</reference>
<proteinExistence type="predicted"/>
<dbReference type="Proteomes" id="UP000286246">
    <property type="component" value="Unassembled WGS sequence"/>
</dbReference>
<accession>A0A420AYC7</accession>
<organism evidence="2 3">
    <name type="scientific">Sphingobacterium detergens</name>
    <dbReference type="NCBI Taxonomy" id="1145106"/>
    <lineage>
        <taxon>Bacteria</taxon>
        <taxon>Pseudomonadati</taxon>
        <taxon>Bacteroidota</taxon>
        <taxon>Sphingobacteriia</taxon>
        <taxon>Sphingobacteriales</taxon>
        <taxon>Sphingobacteriaceae</taxon>
        <taxon>Sphingobacterium</taxon>
    </lineage>
</organism>
<evidence type="ECO:0000313" key="2">
    <source>
        <dbReference type="EMBL" id="RKE49534.1"/>
    </source>
</evidence>
<evidence type="ECO:0008006" key="4">
    <source>
        <dbReference type="Google" id="ProtNLM"/>
    </source>
</evidence>
<dbReference type="OrthoDB" id="711014at2"/>
<keyword evidence="1" id="KW-0812">Transmembrane</keyword>
<keyword evidence="1" id="KW-0472">Membrane</keyword>
<keyword evidence="3" id="KW-1185">Reference proteome</keyword>
<gene>
    <name evidence="2" type="ORF">DFQ12_3653</name>
</gene>
<feature type="transmembrane region" description="Helical" evidence="1">
    <location>
        <begin position="15"/>
        <end position="36"/>
    </location>
</feature>
<dbReference type="AlphaFoldDB" id="A0A420AYC7"/>
<protein>
    <recommendedName>
        <fullName evidence="4">DUF3649 domain-containing protein</fullName>
    </recommendedName>
</protein>
<dbReference type="RefSeq" id="WP_120260367.1">
    <property type="nucleotide sequence ID" value="NZ_RAPY01000003.1"/>
</dbReference>
<evidence type="ECO:0000256" key="1">
    <source>
        <dbReference type="SAM" id="Phobius"/>
    </source>
</evidence>
<feature type="transmembrane region" description="Helical" evidence="1">
    <location>
        <begin position="71"/>
        <end position="90"/>
    </location>
</feature>
<evidence type="ECO:0000313" key="3">
    <source>
        <dbReference type="Proteomes" id="UP000286246"/>
    </source>
</evidence>
<feature type="transmembrane region" description="Helical" evidence="1">
    <location>
        <begin position="45"/>
        <end position="65"/>
    </location>
</feature>